<dbReference type="PANTHER" id="PTHR11908:SF132">
    <property type="entry name" value="ALDEHYDE OXIDASE 1-RELATED"/>
    <property type="match status" value="1"/>
</dbReference>
<name>A0ABQ4DZJ2_9ACTN</name>
<evidence type="ECO:0000313" key="4">
    <source>
        <dbReference type="EMBL" id="GIG87861.1"/>
    </source>
</evidence>
<dbReference type="RefSeq" id="WP_203866399.1">
    <property type="nucleotide sequence ID" value="NZ_BONW01000013.1"/>
</dbReference>
<dbReference type="Pfam" id="PF20256">
    <property type="entry name" value="MoCoBD_2"/>
    <property type="match status" value="2"/>
</dbReference>
<comment type="caution">
    <text evidence="4">The sequence shown here is derived from an EMBL/GenBank/DDBJ whole genome shotgun (WGS) entry which is preliminary data.</text>
</comment>
<dbReference type="InterPro" id="IPR000674">
    <property type="entry name" value="Ald_Oxase/Xan_DH_a/b"/>
</dbReference>
<evidence type="ECO:0000256" key="2">
    <source>
        <dbReference type="ARBA" id="ARBA00023002"/>
    </source>
</evidence>
<sequence>MTTITARAMGQALSRVDGPAKVRGHAPYAFEQPVDRPVYLYPVEAAITVGRITGIDCSHASAQPGVLGVLTHLNAARTSAGASGELGILQSDQVAFRNQFVGAVLAETSEIARYAAGLVRVDYEARPHDVVFDAGRRDLYKPEQLAPSFPMDTDKGDVDAALSSAPFALDQGYTTPRYHHNPLEPHSTIAVWADGHFTLHMSTQGVHVARACLAQVFDLDPDRIRIIAPYVGGAFGSKVQPRADAVLAMLAARMVPGRPVKFQLTRQQTFSQTGYRPPTVQRVQLGADRDGRLLAVAHSCTAPTARIQEFAEHSTRSTPTLYATPNLRTRQRLAKLDISTPSIMRAPGEASGMFAVESAMDEMAIACGVDPVEFRIRNDTDTHPLTGLPFSSRNLAGCMREGARRFGWDQRDPTPRARRSQGWLVGTGVATALYSVFRLPGSASIQAHPDGRYTVSIGAADIGTGTWTALAQVAADALGVDLTQVELQIGDTNYPCASEAAASSGITSWGAAICEAADQLRHALADQPGGQLPPQGLTITADMPENPYLQQYSMHSFGAQFAEVRINEFTGEIRVPRQLGVFAVGRIVNPRTARSQLLGGMTWGLSMALHEHGALDPRFGATVNQDLATYHVASNADVGNVEVHWLDEYDPYVNPMGTKGIGEIGMVSAAAAIANAVHHATGIRVRDLPITLDKLLPESRPVTATS</sequence>
<dbReference type="PANTHER" id="PTHR11908">
    <property type="entry name" value="XANTHINE DEHYDROGENASE"/>
    <property type="match status" value="1"/>
</dbReference>
<dbReference type="EMBL" id="BONW01000013">
    <property type="protein sequence ID" value="GIG87861.1"/>
    <property type="molecule type" value="Genomic_DNA"/>
</dbReference>
<organism evidence="4 5">
    <name type="scientific">Plantactinospora endophytica</name>
    <dbReference type="NCBI Taxonomy" id="673535"/>
    <lineage>
        <taxon>Bacteria</taxon>
        <taxon>Bacillati</taxon>
        <taxon>Actinomycetota</taxon>
        <taxon>Actinomycetes</taxon>
        <taxon>Micromonosporales</taxon>
        <taxon>Micromonosporaceae</taxon>
        <taxon>Plantactinospora</taxon>
    </lineage>
</organism>
<dbReference type="SMART" id="SM01008">
    <property type="entry name" value="Ald_Xan_dh_C"/>
    <property type="match status" value="1"/>
</dbReference>
<dbReference type="Gene3D" id="3.30.365.10">
    <property type="entry name" value="Aldehyde oxidase/xanthine dehydrogenase, molybdopterin binding domain"/>
    <property type="match status" value="4"/>
</dbReference>
<evidence type="ECO:0000313" key="5">
    <source>
        <dbReference type="Proteomes" id="UP000646749"/>
    </source>
</evidence>
<dbReference type="InterPro" id="IPR016208">
    <property type="entry name" value="Ald_Oxase/xanthine_DH-like"/>
</dbReference>
<gene>
    <name evidence="4" type="ORF">Pen02_27970</name>
</gene>
<evidence type="ECO:0000259" key="3">
    <source>
        <dbReference type="SMART" id="SM01008"/>
    </source>
</evidence>
<dbReference type="InterPro" id="IPR037165">
    <property type="entry name" value="AldOxase/xan_DH_Mopterin-bd_sf"/>
</dbReference>
<proteinExistence type="predicted"/>
<dbReference type="SUPFAM" id="SSF54665">
    <property type="entry name" value="CO dehydrogenase molybdoprotein N-domain-like"/>
    <property type="match status" value="1"/>
</dbReference>
<feature type="domain" description="Aldehyde oxidase/xanthine dehydrogenase a/b hammerhead" evidence="3">
    <location>
        <begin position="23"/>
        <end position="127"/>
    </location>
</feature>
<dbReference type="Pfam" id="PF01315">
    <property type="entry name" value="Ald_Xan_dh_C"/>
    <property type="match status" value="1"/>
</dbReference>
<keyword evidence="5" id="KW-1185">Reference proteome</keyword>
<dbReference type="SUPFAM" id="SSF56003">
    <property type="entry name" value="Molybdenum cofactor-binding domain"/>
    <property type="match status" value="1"/>
</dbReference>
<dbReference type="InterPro" id="IPR036856">
    <property type="entry name" value="Ald_Oxase/Xan_DH_a/b_sf"/>
</dbReference>
<dbReference type="Pfam" id="PF02738">
    <property type="entry name" value="MoCoBD_1"/>
    <property type="match status" value="1"/>
</dbReference>
<dbReference type="InterPro" id="IPR046867">
    <property type="entry name" value="AldOxase/xan_DH_MoCoBD2"/>
</dbReference>
<keyword evidence="2" id="KW-0560">Oxidoreductase</keyword>
<protein>
    <submittedName>
        <fullName evidence="4">Xanthine dehydrogenase</fullName>
    </submittedName>
</protein>
<evidence type="ECO:0000256" key="1">
    <source>
        <dbReference type="ARBA" id="ARBA00022505"/>
    </source>
</evidence>
<dbReference type="InterPro" id="IPR008274">
    <property type="entry name" value="AldOxase/xan_DH_MoCoBD1"/>
</dbReference>
<keyword evidence="1" id="KW-0500">Molybdenum</keyword>
<dbReference type="Proteomes" id="UP000646749">
    <property type="component" value="Unassembled WGS sequence"/>
</dbReference>
<dbReference type="Gene3D" id="3.90.1170.50">
    <property type="entry name" value="Aldehyde oxidase/xanthine dehydrogenase, a/b hammerhead"/>
    <property type="match status" value="1"/>
</dbReference>
<accession>A0ABQ4DZJ2</accession>
<reference evidence="4 5" key="1">
    <citation type="submission" date="2021-01" db="EMBL/GenBank/DDBJ databases">
        <title>Whole genome shotgun sequence of Plantactinospora endophytica NBRC 110450.</title>
        <authorList>
            <person name="Komaki H."/>
            <person name="Tamura T."/>
        </authorList>
    </citation>
    <scope>NUCLEOTIDE SEQUENCE [LARGE SCALE GENOMIC DNA]</scope>
    <source>
        <strain evidence="4 5">NBRC 110450</strain>
    </source>
</reference>